<evidence type="ECO:0000313" key="5">
    <source>
        <dbReference type="WBParaSite" id="TMUE_1000005641.1"/>
    </source>
</evidence>
<dbReference type="GO" id="GO:0003676">
    <property type="term" value="F:nucleic acid binding"/>
    <property type="evidence" value="ECO:0007669"/>
    <property type="project" value="InterPro"/>
</dbReference>
<accession>A0A5S6QE55</accession>
<evidence type="ECO:0000259" key="3">
    <source>
        <dbReference type="PROSITE" id="PS50158"/>
    </source>
</evidence>
<evidence type="ECO:0000256" key="1">
    <source>
        <dbReference type="PROSITE-ProRule" id="PRU00047"/>
    </source>
</evidence>
<dbReference type="Pfam" id="PF00098">
    <property type="entry name" value="zf-CCHC"/>
    <property type="match status" value="1"/>
</dbReference>
<evidence type="ECO:0000256" key="2">
    <source>
        <dbReference type="SAM" id="MobiDB-lite"/>
    </source>
</evidence>
<keyword evidence="1" id="KW-0863">Zinc-finger</keyword>
<name>A0A5S6QE55_TRIMR</name>
<dbReference type="AlphaFoldDB" id="A0A5S6QE55"/>
<dbReference type="SUPFAM" id="SSF57756">
    <property type="entry name" value="Retrovirus zinc finger-like domains"/>
    <property type="match status" value="1"/>
</dbReference>
<feature type="region of interest" description="Disordered" evidence="2">
    <location>
        <begin position="213"/>
        <end position="264"/>
    </location>
</feature>
<feature type="domain" description="CCHC-type" evidence="3">
    <location>
        <begin position="196"/>
        <end position="211"/>
    </location>
</feature>
<dbReference type="WBParaSite" id="TMUE_1000005641.1">
    <property type="protein sequence ID" value="TMUE_1000005641.1"/>
    <property type="gene ID" value="WBGene00289999"/>
</dbReference>
<dbReference type="InterPro" id="IPR036875">
    <property type="entry name" value="Znf_CCHC_sf"/>
</dbReference>
<dbReference type="Proteomes" id="UP000046395">
    <property type="component" value="Unassembled WGS sequence"/>
</dbReference>
<dbReference type="GO" id="GO:0019899">
    <property type="term" value="F:enzyme binding"/>
    <property type="evidence" value="ECO:0007669"/>
    <property type="project" value="UniProtKB-ARBA"/>
</dbReference>
<organism evidence="4 5">
    <name type="scientific">Trichuris muris</name>
    <name type="common">Mouse whipworm</name>
    <dbReference type="NCBI Taxonomy" id="70415"/>
    <lineage>
        <taxon>Eukaryota</taxon>
        <taxon>Metazoa</taxon>
        <taxon>Ecdysozoa</taxon>
        <taxon>Nematoda</taxon>
        <taxon>Enoplea</taxon>
        <taxon>Dorylaimia</taxon>
        <taxon>Trichinellida</taxon>
        <taxon>Trichuridae</taxon>
        <taxon>Trichuris</taxon>
    </lineage>
</organism>
<reference evidence="5" key="1">
    <citation type="submission" date="2019-12" db="UniProtKB">
        <authorList>
            <consortium name="WormBaseParasite"/>
        </authorList>
    </citation>
    <scope>IDENTIFICATION</scope>
</reference>
<dbReference type="InterPro" id="IPR001878">
    <property type="entry name" value="Znf_CCHC"/>
</dbReference>
<keyword evidence="4" id="KW-1185">Reference proteome</keyword>
<dbReference type="GO" id="GO:0008270">
    <property type="term" value="F:zinc ion binding"/>
    <property type="evidence" value="ECO:0007669"/>
    <property type="project" value="UniProtKB-KW"/>
</dbReference>
<sequence>MQIPSAGRVFDVKLIPEFDGSSQPVVEWLEKLELVCKLSGVVDIGSVLPLLLSAGAFAVCKQLSDEDRKDVKKVKEALLAAFALDRFIAYKQFMARKLNFGESPDVFLADLRRLATLAGGISDGFLCCAFVAGLPKHIQDVLRAGVRMDDLPIGQLLARARADMAHETVVCERDTGLAAEVQASVRRVASRNQAVRCYACGGANHFARECPTRNGTMRSARPSRNKNALNFRRDQDSGPVRPAGTLAQGNESVEEACAPPSSRQ</sequence>
<proteinExistence type="predicted"/>
<keyword evidence="1" id="KW-0479">Metal-binding</keyword>
<dbReference type="SMART" id="SM00343">
    <property type="entry name" value="ZnF_C2HC"/>
    <property type="match status" value="1"/>
</dbReference>
<dbReference type="PROSITE" id="PS50158">
    <property type="entry name" value="ZF_CCHC"/>
    <property type="match status" value="1"/>
</dbReference>
<protein>
    <submittedName>
        <fullName evidence="5">CCHC-type domain-containing protein</fullName>
    </submittedName>
</protein>
<keyword evidence="1" id="KW-0862">Zinc</keyword>
<evidence type="ECO:0000313" key="4">
    <source>
        <dbReference type="Proteomes" id="UP000046395"/>
    </source>
</evidence>
<dbReference type="Gene3D" id="4.10.60.10">
    <property type="entry name" value="Zinc finger, CCHC-type"/>
    <property type="match status" value="1"/>
</dbReference>